<feature type="transmembrane region" description="Helical" evidence="1">
    <location>
        <begin position="12"/>
        <end position="38"/>
    </location>
</feature>
<evidence type="ECO:0000313" key="3">
    <source>
        <dbReference type="Proteomes" id="UP000829196"/>
    </source>
</evidence>
<accession>A0A8T3AJ13</accession>
<gene>
    <name evidence="2" type="ORF">KFK09_022065</name>
</gene>
<comment type="caution">
    <text evidence="2">The sequence shown here is derived from an EMBL/GenBank/DDBJ whole genome shotgun (WGS) entry which is preliminary data.</text>
</comment>
<evidence type="ECO:0000256" key="1">
    <source>
        <dbReference type="SAM" id="Phobius"/>
    </source>
</evidence>
<proteinExistence type="predicted"/>
<evidence type="ECO:0000313" key="2">
    <source>
        <dbReference type="EMBL" id="KAI0495762.1"/>
    </source>
</evidence>
<protein>
    <submittedName>
        <fullName evidence="2">Uncharacterized protein</fullName>
    </submittedName>
</protein>
<dbReference type="EMBL" id="JAGYWB010000016">
    <property type="protein sequence ID" value="KAI0495762.1"/>
    <property type="molecule type" value="Genomic_DNA"/>
</dbReference>
<dbReference type="Proteomes" id="UP000829196">
    <property type="component" value="Unassembled WGS sequence"/>
</dbReference>
<dbReference type="AlphaFoldDB" id="A0A8T3AJ13"/>
<name>A0A8T3AJ13_DENNO</name>
<keyword evidence="1" id="KW-0472">Membrane</keyword>
<keyword evidence="1" id="KW-0812">Transmembrane</keyword>
<keyword evidence="1" id="KW-1133">Transmembrane helix</keyword>
<organism evidence="2 3">
    <name type="scientific">Dendrobium nobile</name>
    <name type="common">Orchid</name>
    <dbReference type="NCBI Taxonomy" id="94219"/>
    <lineage>
        <taxon>Eukaryota</taxon>
        <taxon>Viridiplantae</taxon>
        <taxon>Streptophyta</taxon>
        <taxon>Embryophyta</taxon>
        <taxon>Tracheophyta</taxon>
        <taxon>Spermatophyta</taxon>
        <taxon>Magnoliopsida</taxon>
        <taxon>Liliopsida</taxon>
        <taxon>Asparagales</taxon>
        <taxon>Orchidaceae</taxon>
        <taxon>Epidendroideae</taxon>
        <taxon>Malaxideae</taxon>
        <taxon>Dendrobiinae</taxon>
        <taxon>Dendrobium</taxon>
    </lineage>
</organism>
<sequence>MFSLFCGIWYSAGYYLSLCIIWGNYCMPEIFFIFWNLFLIVKFCYLLLFCSSILAGLLFQVFGAPRSFCAGYVCCWKGRADCFSLFPSFLVARMLLDIIVIFCSRDLRLLGSFLIFPVALWSISELENPLRTV</sequence>
<keyword evidence="3" id="KW-1185">Reference proteome</keyword>
<feature type="transmembrane region" description="Helical" evidence="1">
    <location>
        <begin position="83"/>
        <end position="102"/>
    </location>
</feature>
<reference evidence="2" key="1">
    <citation type="journal article" date="2022" name="Front. Genet.">
        <title>Chromosome-Scale Assembly of the Dendrobium nobile Genome Provides Insights Into the Molecular Mechanism of the Biosynthesis of the Medicinal Active Ingredient of Dendrobium.</title>
        <authorList>
            <person name="Xu Q."/>
            <person name="Niu S.-C."/>
            <person name="Li K.-L."/>
            <person name="Zheng P.-J."/>
            <person name="Zhang X.-J."/>
            <person name="Jia Y."/>
            <person name="Liu Y."/>
            <person name="Niu Y.-X."/>
            <person name="Yu L.-H."/>
            <person name="Chen D.-F."/>
            <person name="Zhang G.-Q."/>
        </authorList>
    </citation>
    <scope>NUCLEOTIDE SEQUENCE</scope>
    <source>
        <tissue evidence="2">Leaf</tissue>
    </source>
</reference>
<feature type="transmembrane region" description="Helical" evidence="1">
    <location>
        <begin position="45"/>
        <end position="63"/>
    </location>
</feature>